<keyword evidence="1" id="KW-1133">Transmembrane helix</keyword>
<feature type="transmembrane region" description="Helical" evidence="1">
    <location>
        <begin position="214"/>
        <end position="231"/>
    </location>
</feature>
<feature type="transmembrane region" description="Helical" evidence="1">
    <location>
        <begin position="50"/>
        <end position="75"/>
    </location>
</feature>
<dbReference type="AlphaFoldDB" id="A0AA40B3X6"/>
<evidence type="ECO:0000313" key="2">
    <source>
        <dbReference type="EMBL" id="KAK0727149.1"/>
    </source>
</evidence>
<dbReference type="GeneID" id="85322656"/>
<evidence type="ECO:0000256" key="1">
    <source>
        <dbReference type="SAM" id="Phobius"/>
    </source>
</evidence>
<reference evidence="2" key="1">
    <citation type="submission" date="2023-06" db="EMBL/GenBank/DDBJ databases">
        <title>Genome-scale phylogeny and comparative genomics of the fungal order Sordariales.</title>
        <authorList>
            <consortium name="Lawrence Berkeley National Laboratory"/>
            <person name="Hensen N."/>
            <person name="Bonometti L."/>
            <person name="Westerberg I."/>
            <person name="Brannstrom I.O."/>
            <person name="Guillou S."/>
            <person name="Cros-Aarteil S."/>
            <person name="Calhoun S."/>
            <person name="Haridas S."/>
            <person name="Kuo A."/>
            <person name="Mondo S."/>
            <person name="Pangilinan J."/>
            <person name="Riley R."/>
            <person name="LaButti K."/>
            <person name="Andreopoulos B."/>
            <person name="Lipzen A."/>
            <person name="Chen C."/>
            <person name="Yanf M."/>
            <person name="Daum C."/>
            <person name="Ng V."/>
            <person name="Clum A."/>
            <person name="Steindorff A."/>
            <person name="Ohm R."/>
            <person name="Martin F."/>
            <person name="Silar P."/>
            <person name="Natvig D."/>
            <person name="Lalanne C."/>
            <person name="Gautier V."/>
            <person name="Ament-velasquez S.L."/>
            <person name="Kruys A."/>
            <person name="Hutchinson M.I."/>
            <person name="Powell A.J."/>
            <person name="Barry K."/>
            <person name="Miller A.N."/>
            <person name="Grigoriev I.V."/>
            <person name="Debuchy R."/>
            <person name="Gladieux P."/>
            <person name="Thoren M.H."/>
            <person name="Johannesson H."/>
        </authorList>
    </citation>
    <scope>NUCLEOTIDE SEQUENCE</scope>
    <source>
        <strain evidence="2">SMH2392-1A</strain>
    </source>
</reference>
<dbReference type="RefSeq" id="XP_060300005.1">
    <property type="nucleotide sequence ID" value="XM_060439386.1"/>
</dbReference>
<dbReference type="Proteomes" id="UP001172101">
    <property type="component" value="Unassembled WGS sequence"/>
</dbReference>
<feature type="transmembrane region" description="Helical" evidence="1">
    <location>
        <begin position="118"/>
        <end position="136"/>
    </location>
</feature>
<evidence type="ECO:0000313" key="3">
    <source>
        <dbReference type="Proteomes" id="UP001172101"/>
    </source>
</evidence>
<keyword evidence="1" id="KW-0812">Transmembrane</keyword>
<feature type="transmembrane region" description="Helical" evidence="1">
    <location>
        <begin position="148"/>
        <end position="169"/>
    </location>
</feature>
<keyword evidence="1" id="KW-0472">Membrane</keyword>
<feature type="transmembrane region" description="Helical" evidence="1">
    <location>
        <begin position="181"/>
        <end position="202"/>
    </location>
</feature>
<gene>
    <name evidence="2" type="ORF">B0T26DRAFT_671855</name>
</gene>
<dbReference type="EMBL" id="JAUIRO010000002">
    <property type="protein sequence ID" value="KAK0727149.1"/>
    <property type="molecule type" value="Genomic_DNA"/>
</dbReference>
<accession>A0AA40B3X6</accession>
<protein>
    <submittedName>
        <fullName evidence="2">Uncharacterized protein</fullName>
    </submittedName>
</protein>
<feature type="transmembrane region" description="Helical" evidence="1">
    <location>
        <begin position="284"/>
        <end position="302"/>
    </location>
</feature>
<comment type="caution">
    <text evidence="2">The sequence shown here is derived from an EMBL/GenBank/DDBJ whole genome shotgun (WGS) entry which is preliminary data.</text>
</comment>
<organism evidence="2 3">
    <name type="scientific">Lasiosphaeria miniovina</name>
    <dbReference type="NCBI Taxonomy" id="1954250"/>
    <lineage>
        <taxon>Eukaryota</taxon>
        <taxon>Fungi</taxon>
        <taxon>Dikarya</taxon>
        <taxon>Ascomycota</taxon>
        <taxon>Pezizomycotina</taxon>
        <taxon>Sordariomycetes</taxon>
        <taxon>Sordariomycetidae</taxon>
        <taxon>Sordariales</taxon>
        <taxon>Lasiosphaeriaceae</taxon>
        <taxon>Lasiosphaeria</taxon>
    </lineage>
</organism>
<name>A0AA40B3X6_9PEZI</name>
<sequence>MAGETTYKFDLAVVGIVAVITTVVRYNGRKYFERTMPEWSKLREDIKSRLAVEVAVIPSRIVLFYLTLPIMIGGFSPMEEWTSQDTARSLLSCAILTGAYIVDLTVTRNDKGATLHHMMGPALLLWIRTSFSSFSPSDALLCRLLIQFVFFGATISGATTTTLVFLYQFRKTWFRSSASNAYLYFTLLLPVLAVTTVASTFYCSIYLNVWYPELLAYFGAWGYLPLGWVLLECGMQWKWLMWFYTFDEWYRATTADETDVPKEAKERIADIADGAWWLPRWRFAAIKALVLVWLVTVAALVWRKGDVHFLVGKAASLALEAWGRDGVNLRVANGSGTDAHVEL</sequence>
<feature type="transmembrane region" description="Helical" evidence="1">
    <location>
        <begin position="6"/>
        <end position="26"/>
    </location>
</feature>
<feature type="transmembrane region" description="Helical" evidence="1">
    <location>
        <begin position="87"/>
        <end position="106"/>
    </location>
</feature>
<keyword evidence="3" id="KW-1185">Reference proteome</keyword>
<proteinExistence type="predicted"/>